<gene>
    <name evidence="7" type="ORF">TAV2_LOCUS1722</name>
</gene>
<comment type="function">
    <text evidence="4">Involved in ubiquitination and subsequent proteasomal degradation of target proteins. Together with CUL1, RBX1 and a F-box protein, it forms a SCF E3 ubiquitin ligase complex. The functional specificity of this complex depends on the type of F-box protein. In the SCF complex, it serves as an adapter that links the F-box protein to CUL1.</text>
</comment>
<dbReference type="InterPro" id="IPR036296">
    <property type="entry name" value="SKP1-like_dim_sf"/>
</dbReference>
<dbReference type="InterPro" id="IPR016897">
    <property type="entry name" value="SKP1"/>
</dbReference>
<comment type="subunit">
    <text evidence="4">Part of a SCF (SKP1-cullin-F-box) protein ligase complex.</text>
</comment>
<dbReference type="PIRSF" id="PIRSF028729">
    <property type="entry name" value="E3_ubiquit_lig_SCF_Skp"/>
    <property type="match status" value="1"/>
</dbReference>
<dbReference type="PANTHER" id="PTHR11165">
    <property type="entry name" value="SKP1"/>
    <property type="match status" value="1"/>
</dbReference>
<dbReference type="GO" id="GO:0006511">
    <property type="term" value="P:ubiquitin-dependent protein catabolic process"/>
    <property type="evidence" value="ECO:0007669"/>
    <property type="project" value="InterPro"/>
</dbReference>
<dbReference type="SUPFAM" id="SSF54695">
    <property type="entry name" value="POZ domain"/>
    <property type="match status" value="1"/>
</dbReference>
<dbReference type="InterPro" id="IPR016072">
    <property type="entry name" value="Skp1_comp_dimer"/>
</dbReference>
<keyword evidence="3 4" id="KW-0833">Ubl conjugation pathway</keyword>
<evidence type="ECO:0000313" key="7">
    <source>
        <dbReference type="EMBL" id="CAH2036326.1"/>
    </source>
</evidence>
<evidence type="ECO:0000259" key="5">
    <source>
        <dbReference type="Pfam" id="PF01466"/>
    </source>
</evidence>
<dbReference type="SMART" id="SM00512">
    <property type="entry name" value="Skp1"/>
    <property type="match status" value="1"/>
</dbReference>
<dbReference type="EMBL" id="OU466857">
    <property type="protein sequence ID" value="CAH2036326.1"/>
    <property type="molecule type" value="Genomic_DNA"/>
</dbReference>
<feature type="domain" description="SKP1 component dimerisation" evidence="5">
    <location>
        <begin position="113"/>
        <end position="140"/>
    </location>
</feature>
<evidence type="ECO:0000256" key="2">
    <source>
        <dbReference type="ARBA" id="ARBA00009993"/>
    </source>
</evidence>
<dbReference type="Pfam" id="PF01466">
    <property type="entry name" value="Skp1"/>
    <property type="match status" value="1"/>
</dbReference>
<dbReference type="SUPFAM" id="SSF81382">
    <property type="entry name" value="Skp1 dimerisation domain-like"/>
    <property type="match status" value="1"/>
</dbReference>
<dbReference type="CDD" id="cd18322">
    <property type="entry name" value="BTB_POZ_SKP1"/>
    <property type="match status" value="1"/>
</dbReference>
<dbReference type="GO" id="GO:0016567">
    <property type="term" value="P:protein ubiquitination"/>
    <property type="evidence" value="ECO:0007669"/>
    <property type="project" value="UniProtKB-UniRule"/>
</dbReference>
<name>A0AAU9R8V9_THLAR</name>
<dbReference type="InterPro" id="IPR001232">
    <property type="entry name" value="SKP1-like"/>
</dbReference>
<comment type="similarity">
    <text evidence="2 4">Belongs to the SKP1 family.</text>
</comment>
<evidence type="ECO:0000313" key="8">
    <source>
        <dbReference type="Proteomes" id="UP000836841"/>
    </source>
</evidence>
<organism evidence="7 8">
    <name type="scientific">Thlaspi arvense</name>
    <name type="common">Field penny-cress</name>
    <dbReference type="NCBI Taxonomy" id="13288"/>
    <lineage>
        <taxon>Eukaryota</taxon>
        <taxon>Viridiplantae</taxon>
        <taxon>Streptophyta</taxon>
        <taxon>Embryophyta</taxon>
        <taxon>Tracheophyta</taxon>
        <taxon>Spermatophyta</taxon>
        <taxon>Magnoliopsida</taxon>
        <taxon>eudicotyledons</taxon>
        <taxon>Gunneridae</taxon>
        <taxon>Pentapetalae</taxon>
        <taxon>rosids</taxon>
        <taxon>malvids</taxon>
        <taxon>Brassicales</taxon>
        <taxon>Brassicaceae</taxon>
        <taxon>Thlaspideae</taxon>
        <taxon>Thlaspi</taxon>
    </lineage>
</organism>
<dbReference type="InterPro" id="IPR016073">
    <property type="entry name" value="Skp1_comp_POZ"/>
</dbReference>
<dbReference type="GO" id="GO:0009867">
    <property type="term" value="P:jasmonic acid mediated signaling pathway"/>
    <property type="evidence" value="ECO:0007669"/>
    <property type="project" value="UniProtKB-ARBA"/>
</dbReference>
<evidence type="ECO:0000259" key="6">
    <source>
        <dbReference type="Pfam" id="PF03931"/>
    </source>
</evidence>
<dbReference type="Proteomes" id="UP000836841">
    <property type="component" value="Chromosome 1"/>
</dbReference>
<proteinExistence type="inferred from homology"/>
<feature type="domain" description="SKP1 component POZ" evidence="6">
    <location>
        <begin position="6"/>
        <end position="65"/>
    </location>
</feature>
<keyword evidence="8" id="KW-1185">Reference proteome</keyword>
<sequence length="169" mass="18791">MSTSTKKIVLKISDDIIFKVEEAVALQSKTIAHMIEVDCVANAIPLANVTGEILTLVIEYCKKHVVFADGDGGGGSSSSTQEDLKNWDAQFINDLDQSTIFNLILAANFLNIKTLLDFTCQFVADTMIKGKTVEEVRKTLSSRTISQPRKKHRFTMKMNGILIDHVDHF</sequence>
<accession>A0AAU9R8V9</accession>
<evidence type="ECO:0000256" key="3">
    <source>
        <dbReference type="ARBA" id="ARBA00022786"/>
    </source>
</evidence>
<reference evidence="7 8" key="1">
    <citation type="submission" date="2022-03" db="EMBL/GenBank/DDBJ databases">
        <authorList>
            <person name="Nunn A."/>
            <person name="Chopra R."/>
            <person name="Nunn A."/>
            <person name="Contreras Garrido A."/>
        </authorList>
    </citation>
    <scope>NUCLEOTIDE SEQUENCE [LARGE SCALE GENOMIC DNA]</scope>
</reference>
<comment type="pathway">
    <text evidence="1 4">Protein modification; protein ubiquitination.</text>
</comment>
<dbReference type="Pfam" id="PF03931">
    <property type="entry name" value="Skp1_POZ"/>
    <property type="match status" value="1"/>
</dbReference>
<dbReference type="InterPro" id="IPR011333">
    <property type="entry name" value="SKP1/BTB/POZ_sf"/>
</dbReference>
<evidence type="ECO:0000256" key="4">
    <source>
        <dbReference type="PIRNR" id="PIRNR028729"/>
    </source>
</evidence>
<dbReference type="AlphaFoldDB" id="A0AAU9R8V9"/>
<evidence type="ECO:0000256" key="1">
    <source>
        <dbReference type="ARBA" id="ARBA00004906"/>
    </source>
</evidence>
<dbReference type="Gene3D" id="3.30.710.10">
    <property type="entry name" value="Potassium Channel Kv1.1, Chain A"/>
    <property type="match status" value="1"/>
</dbReference>
<protein>
    <recommendedName>
        <fullName evidence="4">SKP1-like protein</fullName>
    </recommendedName>
</protein>